<organism evidence="4 5">
    <name type="scientific">Dokdonella fugitiva</name>
    <dbReference type="NCBI Taxonomy" id="328517"/>
    <lineage>
        <taxon>Bacteria</taxon>
        <taxon>Pseudomonadati</taxon>
        <taxon>Pseudomonadota</taxon>
        <taxon>Gammaproteobacteria</taxon>
        <taxon>Lysobacterales</taxon>
        <taxon>Rhodanobacteraceae</taxon>
        <taxon>Dokdonella</taxon>
    </lineage>
</organism>
<gene>
    <name evidence="4" type="ORF">EV148_11147</name>
</gene>
<dbReference type="Pfam" id="PF13349">
    <property type="entry name" value="DUF4097"/>
    <property type="match status" value="1"/>
</dbReference>
<dbReference type="EMBL" id="SLWQ01000011">
    <property type="protein sequence ID" value="TCO36871.1"/>
    <property type="molecule type" value="Genomic_DNA"/>
</dbReference>
<keyword evidence="2" id="KW-0732">Signal</keyword>
<evidence type="ECO:0000259" key="3">
    <source>
        <dbReference type="Pfam" id="PF13349"/>
    </source>
</evidence>
<feature type="region of interest" description="Disordered" evidence="1">
    <location>
        <begin position="262"/>
        <end position="288"/>
    </location>
</feature>
<feature type="chain" id="PRO_5020704163" evidence="2">
    <location>
        <begin position="23"/>
        <end position="301"/>
    </location>
</feature>
<evidence type="ECO:0000256" key="2">
    <source>
        <dbReference type="SAM" id="SignalP"/>
    </source>
</evidence>
<dbReference type="Proteomes" id="UP000294862">
    <property type="component" value="Unassembled WGS sequence"/>
</dbReference>
<name>A0A4R2HYY5_9GAMM</name>
<proteinExistence type="predicted"/>
<evidence type="ECO:0000313" key="4">
    <source>
        <dbReference type="EMBL" id="TCO36871.1"/>
    </source>
</evidence>
<comment type="caution">
    <text evidence="4">The sequence shown here is derived from an EMBL/GenBank/DDBJ whole genome shotgun (WGS) entry which is preliminary data.</text>
</comment>
<protein>
    <submittedName>
        <fullName evidence="4">DUF4097 and DUF4098 domain-containing protein YvlB</fullName>
    </submittedName>
</protein>
<feature type="domain" description="DUF4097" evidence="3">
    <location>
        <begin position="38"/>
        <end position="299"/>
    </location>
</feature>
<dbReference type="InterPro" id="IPR025164">
    <property type="entry name" value="Toastrack_DUF4097"/>
</dbReference>
<dbReference type="RefSeq" id="WP_131999918.1">
    <property type="nucleotide sequence ID" value="NZ_SLWQ01000011.1"/>
</dbReference>
<feature type="signal peptide" evidence="2">
    <location>
        <begin position="1"/>
        <end position="22"/>
    </location>
</feature>
<reference evidence="4 5" key="1">
    <citation type="journal article" date="2015" name="Stand. Genomic Sci.">
        <title>Genomic Encyclopedia of Bacterial and Archaeal Type Strains, Phase III: the genomes of soil and plant-associated and newly described type strains.</title>
        <authorList>
            <person name="Whitman W.B."/>
            <person name="Woyke T."/>
            <person name="Klenk H.P."/>
            <person name="Zhou Y."/>
            <person name="Lilburn T.G."/>
            <person name="Beck B.J."/>
            <person name="De Vos P."/>
            <person name="Vandamme P."/>
            <person name="Eisen J.A."/>
            <person name="Garrity G."/>
            <person name="Hugenholtz P."/>
            <person name="Kyrpides N.C."/>
        </authorList>
    </citation>
    <scope>NUCLEOTIDE SEQUENCE [LARGE SCALE GENOMIC DNA]</scope>
    <source>
        <strain evidence="4 5">A3</strain>
    </source>
</reference>
<dbReference type="OrthoDB" id="7056452at2"/>
<dbReference type="AlphaFoldDB" id="A0A4R2HYY5"/>
<accession>A0A4R2HYY5</accession>
<evidence type="ECO:0000256" key="1">
    <source>
        <dbReference type="SAM" id="MobiDB-lite"/>
    </source>
</evidence>
<sequence>MKAAASTALALAIAFALGDARAGTPINEHRDVSPTAQIDVSNVKGSVTVSGWDKPEVSITGTLGDGAKKLSVEGSADHLRIKVEPPDRQGWFSWGADTRMSDSVLDVRVPKNAEMKIEVVSADVTLSGVAGRRLDVDGVSGKLRLESSAKEVEIDSVSGDIDITGNAERAHVETVSGNIRARGLGGQVKFDTVSGDVDAENAGYREITAGTVSGDVSLRGKPDAGARVEVETMSGDVHLFLPADLSARVNASSFSGRIRSDFGTVSEPEHGPGSSLEVTTGSGSGQVKLETFSGDIDIRKQ</sequence>
<evidence type="ECO:0000313" key="5">
    <source>
        <dbReference type="Proteomes" id="UP000294862"/>
    </source>
</evidence>
<keyword evidence="5" id="KW-1185">Reference proteome</keyword>